<evidence type="ECO:0000256" key="1">
    <source>
        <dbReference type="ARBA" id="ARBA00004651"/>
    </source>
</evidence>
<feature type="transmembrane region" description="Helical" evidence="13">
    <location>
        <begin position="1155"/>
        <end position="1176"/>
    </location>
</feature>
<feature type="compositionally biased region" description="Polar residues" evidence="12">
    <location>
        <begin position="727"/>
        <end position="738"/>
    </location>
</feature>
<feature type="coiled-coil region" evidence="11">
    <location>
        <begin position="942"/>
        <end position="969"/>
    </location>
</feature>
<dbReference type="InterPro" id="IPR003020">
    <property type="entry name" value="HCO3_transpt_euk"/>
</dbReference>
<keyword evidence="9 13" id="KW-0472">Membrane</keyword>
<feature type="compositionally biased region" description="Basic and acidic residues" evidence="12">
    <location>
        <begin position="200"/>
        <end position="216"/>
    </location>
</feature>
<dbReference type="InterPro" id="IPR016152">
    <property type="entry name" value="PTrfase/Anion_transptr"/>
</dbReference>
<evidence type="ECO:0000259" key="15">
    <source>
        <dbReference type="Pfam" id="PF07565"/>
    </source>
</evidence>
<feature type="transmembrane region" description="Helical" evidence="13">
    <location>
        <begin position="1366"/>
        <end position="1390"/>
    </location>
</feature>
<sequence>MSYFTRANSGSFENVDDDDDNFGFQATVDFDCNTDGLPRSPTEAESLSSMSSDYSVDSRPRSVRSASIAVSPSETGLSFWLDMDQEDDLEHSFSLHDDIEKLFDKPPERTFADLLSCSEDSVPWGHRRSSFPHIHVPLKSLHSHSSKNFAAPIEQVDDEEKEPGIKKKKKKRKKSRQHVKKSKSNVFPSKTATVSASIPEVEREEYSESDGSKSNDDSCEDEDDLEIDETTKLLDDAGLGNLITLTDDELDAPLEPINELYISETDLSAKPIEITVSEADKLGQPITGSVKGQSQPISESVTLEVVNEATEKLDKSSSAHLRLPWTIGDTGSTTSSSDNQVGSSASSVAPNVSPSISTVQSSVNFPGLADSSPVVVVLNNDENRPLVSTSLQRSDPPKTMGNVKFLMEQDDNKSRDYDRGHSHPRVAFERQASDGGHSTDEEGRRTSGKGSMSPKSRSKHRRHHHHENYKTEDLMRRRQRGSEVQITDALRRVPTVTETEEAITLQMDDLQGIRKHKIGHRKHKGSSTKVYHGKGDKPRRKYMTFSQKKKTFDHSPHEVFVELDELYSQDGHEIEWREKARWIKFEEDVEEGAERWGKPHVASLSFHSLLELRKGLEKGSLLLDLEASELIEVAQRIVEDMVIHDQITSDVKGHVMRTILTKHKFVTMDTVKTLLARNKSSMDLQSMEERHQKDVGQHSLMKTLSQSSFSQLPSESHIQASANNSVNRHSGMNLTVPETNHFGGKLGSQTSLGKNSKKKDKKERDKDSKQNGVHRPGRLEMVKVDIDKTMSSGDAGMHIGVVPKEADLKDPRSDHKMSLMRRIQRDAEACMVLVGVVDYLSKPAMAFVRLAEKQVMENLTEVPLPVRFIFVLLGPPNSSMDYHEIGRSISTLMSNQHFHEIAYKSESRSDILHAINEFLNESIVLPPGDWDQKTLLPVMDMARKKAKIRRRHEKKKKELEELQKIEIEKKIPMDPLKRTGRPFGGLFNDIREKTHGEIGVVETIIATACTNLLFALFSGQPLILYGATGPVLVFEKHLWKFCYTSGIEFLTWRVWIGIWVFVITAIVIALEGSYIVKSITRFTEEVFAILISLIFINEVIQKLIENMSSEITYSVSTVTGTTTDGHHDGKNHDGVTHGYSGHYGQDSNINEPNTALLSTILILGTFLIAYFLRIFRNSKFLGRSARRALGDFGIFLAIVLMVLFDYICADTFTQKLALPTTTFSHTTGQETWFVNPMGQTQTMTPGLMVVAVIPAFLIFLLLFLESQLTQMLLHKNEFMLKKGTGFHLDQFILGVVILLCSIFGLPWMCPATVRSVAHVSSLAVMSRTHAPGEKPKLLGVKDQRVTNIVMNILIASTLAWGDVLRAVPMAVLFGVLLYLGVSAISGVQLFKRIRLLFMPVKHHPGKSYVRHVKTMKMHIFTIIQVILVGILWAVKSTVVAIAFPLFVFLMVPLRLKILPKFFTHEELEVLDKEEEDSDDEEDTDPDFYQLAHMPI</sequence>
<protein>
    <submittedName>
        <fullName evidence="16">B3A3-like protein</fullName>
    </submittedName>
</protein>
<keyword evidence="11" id="KW-0175">Coiled coil</keyword>
<keyword evidence="3" id="KW-0813">Transport</keyword>
<feature type="compositionally biased region" description="Polar residues" evidence="12">
    <location>
        <begin position="1"/>
        <end position="12"/>
    </location>
</feature>
<dbReference type="Proteomes" id="UP001164746">
    <property type="component" value="Chromosome 7"/>
</dbReference>
<dbReference type="PRINTS" id="PR00165">
    <property type="entry name" value="ANIONEXCHNGR"/>
</dbReference>
<evidence type="ECO:0000256" key="11">
    <source>
        <dbReference type="SAM" id="Coils"/>
    </source>
</evidence>
<feature type="compositionally biased region" description="Basic residues" evidence="12">
    <location>
        <begin position="517"/>
        <end position="526"/>
    </location>
</feature>
<reference evidence="16" key="1">
    <citation type="submission" date="2022-11" db="EMBL/GenBank/DDBJ databases">
        <title>Centuries of genome instability and evolution in soft-shell clam transmissible cancer (bioRxiv).</title>
        <authorList>
            <person name="Hart S.F.M."/>
            <person name="Yonemitsu M.A."/>
            <person name="Giersch R.M."/>
            <person name="Beal B.F."/>
            <person name="Arriagada G."/>
            <person name="Davis B.W."/>
            <person name="Ostrander E.A."/>
            <person name="Goff S.P."/>
            <person name="Metzger M.J."/>
        </authorList>
    </citation>
    <scope>NUCLEOTIDE SEQUENCE</scope>
    <source>
        <strain evidence="16">MELC-2E11</strain>
        <tissue evidence="16">Siphon/mantle</tissue>
    </source>
</reference>
<feature type="transmembrane region" description="Helical" evidence="13">
    <location>
        <begin position="1188"/>
        <end position="1207"/>
    </location>
</feature>
<feature type="domain" description="Bicarbonate transporter-like transmembrane" evidence="14">
    <location>
        <begin position="983"/>
        <end position="1474"/>
    </location>
</feature>
<keyword evidence="6 13" id="KW-0812">Transmembrane</keyword>
<keyword evidence="17" id="KW-1185">Reference proteome</keyword>
<dbReference type="Pfam" id="PF00955">
    <property type="entry name" value="HCO3_cotransp"/>
    <property type="match status" value="1"/>
</dbReference>
<feature type="region of interest" description="Disordered" evidence="12">
    <location>
        <begin position="150"/>
        <end position="224"/>
    </location>
</feature>
<evidence type="ECO:0000256" key="9">
    <source>
        <dbReference type="ARBA" id="ARBA00023136"/>
    </source>
</evidence>
<feature type="region of interest" description="Disordered" evidence="12">
    <location>
        <begin position="727"/>
        <end position="777"/>
    </location>
</feature>
<evidence type="ECO:0000256" key="12">
    <source>
        <dbReference type="SAM" id="MobiDB-lite"/>
    </source>
</evidence>
<keyword evidence="5" id="KW-0039">Anion exchange</keyword>
<proteinExistence type="inferred from homology"/>
<keyword evidence="7 13" id="KW-1133">Transmembrane helix</keyword>
<dbReference type="InterPro" id="IPR001717">
    <property type="entry name" value="Anion_exchange"/>
</dbReference>
<evidence type="ECO:0000256" key="8">
    <source>
        <dbReference type="ARBA" id="ARBA00023065"/>
    </source>
</evidence>
<evidence type="ECO:0000256" key="2">
    <source>
        <dbReference type="ARBA" id="ARBA00010993"/>
    </source>
</evidence>
<keyword evidence="8" id="KW-0406">Ion transport</keyword>
<feature type="transmembrane region" description="Helical" evidence="13">
    <location>
        <begin position="1246"/>
        <end position="1264"/>
    </location>
</feature>
<feature type="domain" description="Band 3 cytoplasmic" evidence="15">
    <location>
        <begin position="748"/>
        <end position="931"/>
    </location>
</feature>
<dbReference type="PANTHER" id="PTHR11453:SF47">
    <property type="entry name" value="ANION EXCHANGE PROTEIN"/>
    <property type="match status" value="1"/>
</dbReference>
<dbReference type="Pfam" id="PF07565">
    <property type="entry name" value="Band_3_cyto"/>
    <property type="match status" value="2"/>
</dbReference>
<feature type="compositionally biased region" description="Basic residues" evidence="12">
    <location>
        <begin position="456"/>
        <end position="467"/>
    </location>
</feature>
<feature type="compositionally biased region" description="Polar residues" evidence="12">
    <location>
        <begin position="185"/>
        <end position="196"/>
    </location>
</feature>
<evidence type="ECO:0000256" key="5">
    <source>
        <dbReference type="ARBA" id="ARBA00022681"/>
    </source>
</evidence>
<feature type="region of interest" description="Disordered" evidence="12">
    <location>
        <begin position="32"/>
        <end position="58"/>
    </location>
</feature>
<dbReference type="PRINTS" id="PR01231">
    <property type="entry name" value="HCO3TRNSPORT"/>
</dbReference>
<dbReference type="PANTHER" id="PTHR11453">
    <property type="entry name" value="ANION EXCHANGE PROTEIN"/>
    <property type="match status" value="1"/>
</dbReference>
<evidence type="ECO:0000259" key="14">
    <source>
        <dbReference type="Pfam" id="PF00955"/>
    </source>
</evidence>
<dbReference type="InterPro" id="IPR011531">
    <property type="entry name" value="HCO3_transpt-like_TM_dom"/>
</dbReference>
<evidence type="ECO:0000256" key="7">
    <source>
        <dbReference type="ARBA" id="ARBA00022989"/>
    </source>
</evidence>
<dbReference type="InterPro" id="IPR013769">
    <property type="entry name" value="Band3_cytoplasmic_dom"/>
</dbReference>
<feature type="compositionally biased region" description="Basic and acidic residues" evidence="12">
    <location>
        <begin position="410"/>
        <end position="445"/>
    </location>
</feature>
<feature type="compositionally biased region" description="Basic residues" evidence="12">
    <location>
        <begin position="166"/>
        <end position="183"/>
    </location>
</feature>
<dbReference type="Gene3D" id="3.40.930.10">
    <property type="entry name" value="Mannitol-specific EII, Chain A"/>
    <property type="match status" value="1"/>
</dbReference>
<feature type="transmembrane region" description="Helical" evidence="13">
    <location>
        <begin position="1052"/>
        <end position="1074"/>
    </location>
</feature>
<evidence type="ECO:0000256" key="3">
    <source>
        <dbReference type="ARBA" id="ARBA00022448"/>
    </source>
</evidence>
<name>A0ABY7EQA3_MYAAR</name>
<keyword evidence="4" id="KW-1003">Cell membrane</keyword>
<gene>
    <name evidence="16" type="ORF">MAR_035655</name>
</gene>
<feature type="region of interest" description="Disordered" evidence="12">
    <location>
        <begin position="324"/>
        <end position="367"/>
    </location>
</feature>
<evidence type="ECO:0000313" key="16">
    <source>
        <dbReference type="EMBL" id="WAR10579.1"/>
    </source>
</evidence>
<feature type="compositionally biased region" description="Low complexity" evidence="12">
    <location>
        <begin position="46"/>
        <end position="57"/>
    </location>
</feature>
<comment type="similarity">
    <text evidence="2">Belongs to the anion exchanger (TC 2.A.31) family.</text>
</comment>
<organism evidence="16 17">
    <name type="scientific">Mya arenaria</name>
    <name type="common">Soft-shell clam</name>
    <dbReference type="NCBI Taxonomy" id="6604"/>
    <lineage>
        <taxon>Eukaryota</taxon>
        <taxon>Metazoa</taxon>
        <taxon>Spiralia</taxon>
        <taxon>Lophotrochozoa</taxon>
        <taxon>Mollusca</taxon>
        <taxon>Bivalvia</taxon>
        <taxon>Autobranchia</taxon>
        <taxon>Heteroconchia</taxon>
        <taxon>Euheterodonta</taxon>
        <taxon>Imparidentia</taxon>
        <taxon>Neoheterodontei</taxon>
        <taxon>Myida</taxon>
        <taxon>Myoidea</taxon>
        <taxon>Myidae</taxon>
        <taxon>Mya</taxon>
    </lineage>
</organism>
<evidence type="ECO:0000313" key="17">
    <source>
        <dbReference type="Proteomes" id="UP001164746"/>
    </source>
</evidence>
<feature type="domain" description="Band 3 cytoplasmic" evidence="15">
    <location>
        <begin position="557"/>
        <end position="721"/>
    </location>
</feature>
<evidence type="ECO:0000256" key="10">
    <source>
        <dbReference type="ARBA" id="ARBA00049347"/>
    </source>
</evidence>
<accession>A0ABY7EQA3</accession>
<comment type="catalytic activity">
    <reaction evidence="10">
        <text>hydrogencarbonate(in) + chloride(out) = hydrogencarbonate(out) + chloride(in)</text>
        <dbReference type="Rhea" id="RHEA:72363"/>
        <dbReference type="ChEBI" id="CHEBI:17544"/>
        <dbReference type="ChEBI" id="CHEBI:17996"/>
    </reaction>
</comment>
<evidence type="ECO:0000256" key="6">
    <source>
        <dbReference type="ARBA" id="ARBA00022692"/>
    </source>
</evidence>
<dbReference type="EMBL" id="CP111018">
    <property type="protein sequence ID" value="WAR10579.1"/>
    <property type="molecule type" value="Genomic_DNA"/>
</dbReference>
<feature type="region of interest" description="Disordered" evidence="12">
    <location>
        <begin position="407"/>
        <end position="479"/>
    </location>
</feature>
<evidence type="ECO:0000256" key="13">
    <source>
        <dbReference type="SAM" id="Phobius"/>
    </source>
</evidence>
<feature type="compositionally biased region" description="Low complexity" evidence="12">
    <location>
        <begin position="326"/>
        <end position="357"/>
    </location>
</feature>
<feature type="region of interest" description="Disordered" evidence="12">
    <location>
        <begin position="517"/>
        <end position="538"/>
    </location>
</feature>
<dbReference type="SUPFAM" id="SSF55804">
    <property type="entry name" value="Phoshotransferase/anion transport protein"/>
    <property type="match status" value="1"/>
</dbReference>
<feature type="transmembrane region" description="Helical" evidence="13">
    <location>
        <begin position="1285"/>
        <end position="1308"/>
    </location>
</feature>
<evidence type="ECO:0000256" key="4">
    <source>
        <dbReference type="ARBA" id="ARBA00022475"/>
    </source>
</evidence>
<comment type="subcellular location">
    <subcellularLocation>
        <location evidence="1">Cell membrane</location>
        <topology evidence="1">Multi-pass membrane protein</topology>
    </subcellularLocation>
</comment>
<feature type="region of interest" description="Disordered" evidence="12">
    <location>
        <begin position="1"/>
        <end position="20"/>
    </location>
</feature>